<protein>
    <submittedName>
        <fullName evidence="1">Uncharacterized protein</fullName>
    </submittedName>
</protein>
<evidence type="ECO:0000313" key="2">
    <source>
        <dbReference type="Proteomes" id="UP000779809"/>
    </source>
</evidence>
<dbReference type="Proteomes" id="UP000779809">
    <property type="component" value="Unassembled WGS sequence"/>
</dbReference>
<proteinExistence type="predicted"/>
<dbReference type="EMBL" id="JACPNR010000009">
    <property type="protein sequence ID" value="MBI2678687.1"/>
    <property type="molecule type" value="Genomic_DNA"/>
</dbReference>
<evidence type="ECO:0000313" key="1">
    <source>
        <dbReference type="EMBL" id="MBI2678687.1"/>
    </source>
</evidence>
<dbReference type="AlphaFoldDB" id="A0A932EPW1"/>
<accession>A0A932EPW1</accession>
<organism evidence="1 2">
    <name type="scientific">Candidatus Korobacter versatilis</name>
    <dbReference type="NCBI Taxonomy" id="658062"/>
    <lineage>
        <taxon>Bacteria</taxon>
        <taxon>Pseudomonadati</taxon>
        <taxon>Acidobacteriota</taxon>
        <taxon>Terriglobia</taxon>
        <taxon>Terriglobales</taxon>
        <taxon>Candidatus Korobacteraceae</taxon>
        <taxon>Candidatus Korobacter</taxon>
    </lineage>
</organism>
<gene>
    <name evidence="1" type="ORF">HYX28_07875</name>
</gene>
<name>A0A932EPW1_9BACT</name>
<sequence>MTQQVAVASQTASEGSVSRLAQFFPEAVAVRIPVRVTGTGGRGRELSEQTLIEYGTAAEVLFSSSLPLEFDDHLRLENADGSLRAEASIVALQYHNGHIAIAARFTAKPANWIIQA</sequence>
<comment type="caution">
    <text evidence="1">The sequence shown here is derived from an EMBL/GenBank/DDBJ whole genome shotgun (WGS) entry which is preliminary data.</text>
</comment>
<reference evidence="1" key="1">
    <citation type="submission" date="2020-07" db="EMBL/GenBank/DDBJ databases">
        <title>Huge and variable diversity of episymbiotic CPR bacteria and DPANN archaea in groundwater ecosystems.</title>
        <authorList>
            <person name="He C.Y."/>
            <person name="Keren R."/>
            <person name="Whittaker M."/>
            <person name="Farag I.F."/>
            <person name="Doudna J."/>
            <person name="Cate J.H.D."/>
            <person name="Banfield J.F."/>
        </authorList>
    </citation>
    <scope>NUCLEOTIDE SEQUENCE</scope>
    <source>
        <strain evidence="1">NC_groundwater_580_Pr5_B-0.1um_64_19</strain>
    </source>
</reference>